<dbReference type="Gene3D" id="3.50.70.20">
    <property type="entry name" value="Cytochrome P460"/>
    <property type="match status" value="1"/>
</dbReference>
<feature type="compositionally biased region" description="Basic and acidic residues" evidence="1">
    <location>
        <begin position="39"/>
        <end position="48"/>
    </location>
</feature>
<accession>A0ABS2QMY1</accession>
<dbReference type="Pfam" id="PF16694">
    <property type="entry name" value="Cytochrome_P460"/>
    <property type="match status" value="1"/>
</dbReference>
<sequence>MKQRLLVFLTIVIALTLTACNSNNDMKRISQQKTSGDTSKQEQSESSRELVNFPENYDKGVNYTTVNRGDVREELYTSREAIEAVQKRKPIPDGTVITLEIYKDEELSEIFVMEKRNGWGDQNPPEMQNGDWLYQEFNGDKSVDYEEDIGRCFSCHANQERDDFVNTLDEMKDYELNESAKSKESSTKSPIAGIPIDHWNVKAADSNRAGSQDFVHGKGDGLLEGEKKAGIIQKVLLMVHFKQET</sequence>
<protein>
    <recommendedName>
        <fullName evidence="3">Cytochrome P460 domain-containing protein</fullName>
    </recommendedName>
</protein>
<dbReference type="InterPro" id="IPR032033">
    <property type="entry name" value="Cytochrome_P460"/>
</dbReference>
<feature type="chain" id="PRO_5047211443" description="Cytochrome P460 domain-containing protein" evidence="2">
    <location>
        <begin position="20"/>
        <end position="245"/>
    </location>
</feature>
<evidence type="ECO:0000313" key="5">
    <source>
        <dbReference type="Proteomes" id="UP000823486"/>
    </source>
</evidence>
<gene>
    <name evidence="4" type="ORF">JOC77_003776</name>
</gene>
<comment type="caution">
    <text evidence="4">The sequence shown here is derived from an EMBL/GenBank/DDBJ whole genome shotgun (WGS) entry which is preliminary data.</text>
</comment>
<evidence type="ECO:0000259" key="3">
    <source>
        <dbReference type="Pfam" id="PF16694"/>
    </source>
</evidence>
<keyword evidence="2" id="KW-0732">Signal</keyword>
<dbReference type="EMBL" id="JAFBFI010000021">
    <property type="protein sequence ID" value="MBM7694315.1"/>
    <property type="molecule type" value="Genomic_DNA"/>
</dbReference>
<evidence type="ECO:0000313" key="4">
    <source>
        <dbReference type="EMBL" id="MBM7694315.1"/>
    </source>
</evidence>
<reference evidence="4 5" key="1">
    <citation type="submission" date="2021-01" db="EMBL/GenBank/DDBJ databases">
        <title>Genomic Encyclopedia of Type Strains, Phase IV (KMG-IV): sequencing the most valuable type-strain genomes for metagenomic binning, comparative biology and taxonomic classification.</title>
        <authorList>
            <person name="Goeker M."/>
        </authorList>
    </citation>
    <scope>NUCLEOTIDE SEQUENCE [LARGE SCALE GENOMIC DNA]</scope>
    <source>
        <strain evidence="4 5">DSM 105482</strain>
    </source>
</reference>
<keyword evidence="5" id="KW-1185">Reference proteome</keyword>
<dbReference type="PROSITE" id="PS51257">
    <property type="entry name" value="PROKAR_LIPOPROTEIN"/>
    <property type="match status" value="1"/>
</dbReference>
<dbReference type="RefSeq" id="WP_204546472.1">
    <property type="nucleotide sequence ID" value="NZ_JAFBFI010000021.1"/>
</dbReference>
<feature type="domain" description="Cytochrome P460" evidence="3">
    <location>
        <begin position="65"/>
        <end position="165"/>
    </location>
</feature>
<feature type="signal peptide" evidence="2">
    <location>
        <begin position="1"/>
        <end position="19"/>
    </location>
</feature>
<feature type="compositionally biased region" description="Polar residues" evidence="1">
    <location>
        <begin position="29"/>
        <end position="38"/>
    </location>
</feature>
<name>A0ABS2QMY1_9BACI</name>
<evidence type="ECO:0000256" key="2">
    <source>
        <dbReference type="SAM" id="SignalP"/>
    </source>
</evidence>
<evidence type="ECO:0000256" key="1">
    <source>
        <dbReference type="SAM" id="MobiDB-lite"/>
    </source>
</evidence>
<feature type="region of interest" description="Disordered" evidence="1">
    <location>
        <begin position="29"/>
        <end position="51"/>
    </location>
</feature>
<dbReference type="Proteomes" id="UP000823486">
    <property type="component" value="Unassembled WGS sequence"/>
</dbReference>
<dbReference type="InterPro" id="IPR038142">
    <property type="entry name" value="Cytochrome_P460_sp"/>
</dbReference>
<organism evidence="4 5">
    <name type="scientific">Peribacillus deserti</name>
    <dbReference type="NCBI Taxonomy" id="673318"/>
    <lineage>
        <taxon>Bacteria</taxon>
        <taxon>Bacillati</taxon>
        <taxon>Bacillota</taxon>
        <taxon>Bacilli</taxon>
        <taxon>Bacillales</taxon>
        <taxon>Bacillaceae</taxon>
        <taxon>Peribacillus</taxon>
    </lineage>
</organism>
<dbReference type="CDD" id="cd20716">
    <property type="entry name" value="cyt_P460_fam"/>
    <property type="match status" value="1"/>
</dbReference>
<proteinExistence type="predicted"/>